<sequence length="235" mass="26987">MKKLILSIFLPTFCLVCNQKSSYVCNKCFYSYLNIPYEQHCHVCGRAVRNRFVHIECSSKTNLDGLIFVSVYNNLVKDIIHHGKYEKNYGVFEDLGTITGQFVEKYYTFKDALITFVPLNSRRKAWRGFNQSEIFAKSIAEVLEFPVVNILSRIRNTKSQAGTSRKDRAENIKGAFELVDNNVDKYNTIILVDDVFTTGATLEECARTIKAKYPHIKVFGLTFAMSRLNDDSFKP</sequence>
<proteinExistence type="inferred from homology"/>
<dbReference type="Pfam" id="PF00156">
    <property type="entry name" value="Pribosyltran"/>
    <property type="match status" value="1"/>
</dbReference>
<dbReference type="PANTHER" id="PTHR47505:SF1">
    <property type="entry name" value="DNA UTILIZATION PROTEIN YHGH"/>
    <property type="match status" value="1"/>
</dbReference>
<dbReference type="InterPro" id="IPR051910">
    <property type="entry name" value="ComF/GntX_DNA_util-trans"/>
</dbReference>
<evidence type="ECO:0000313" key="4">
    <source>
        <dbReference type="Proteomes" id="UP000714915"/>
    </source>
</evidence>
<comment type="similarity">
    <text evidence="1">Belongs to the ComF/GntX family.</text>
</comment>
<dbReference type="Gene3D" id="3.40.50.2020">
    <property type="match status" value="1"/>
</dbReference>
<dbReference type="SUPFAM" id="SSF53271">
    <property type="entry name" value="PRTase-like"/>
    <property type="match status" value="1"/>
</dbReference>
<organism evidence="3 4">
    <name type="scientific">Candidatus Dojkabacteria bacterium</name>
    <dbReference type="NCBI Taxonomy" id="2099670"/>
    <lineage>
        <taxon>Bacteria</taxon>
        <taxon>Candidatus Dojkabacteria</taxon>
    </lineage>
</organism>
<evidence type="ECO:0000256" key="1">
    <source>
        <dbReference type="ARBA" id="ARBA00008007"/>
    </source>
</evidence>
<evidence type="ECO:0000313" key="3">
    <source>
        <dbReference type="EMBL" id="MCA9387073.1"/>
    </source>
</evidence>
<dbReference type="AlphaFoldDB" id="A0A955RM74"/>
<comment type="caution">
    <text evidence="3">The sequence shown here is derived from an EMBL/GenBank/DDBJ whole genome shotgun (WGS) entry which is preliminary data.</text>
</comment>
<dbReference type="EMBL" id="JAGQLF010000043">
    <property type="protein sequence ID" value="MCA9387073.1"/>
    <property type="molecule type" value="Genomic_DNA"/>
</dbReference>
<reference evidence="3" key="1">
    <citation type="submission" date="2020-04" db="EMBL/GenBank/DDBJ databases">
        <authorList>
            <person name="Zhang T."/>
        </authorList>
    </citation>
    <scope>NUCLEOTIDE SEQUENCE</scope>
    <source>
        <strain evidence="3">HKST-UBA09</strain>
    </source>
</reference>
<protein>
    <submittedName>
        <fullName evidence="3">ComF family protein</fullName>
    </submittedName>
</protein>
<gene>
    <name evidence="3" type="ORF">KC669_03495</name>
</gene>
<evidence type="ECO:0000259" key="2">
    <source>
        <dbReference type="Pfam" id="PF00156"/>
    </source>
</evidence>
<reference evidence="3" key="2">
    <citation type="journal article" date="2021" name="Microbiome">
        <title>Successional dynamics and alternative stable states in a saline activated sludge microbial community over 9 years.</title>
        <authorList>
            <person name="Wang Y."/>
            <person name="Ye J."/>
            <person name="Ju F."/>
            <person name="Liu L."/>
            <person name="Boyd J.A."/>
            <person name="Deng Y."/>
            <person name="Parks D.H."/>
            <person name="Jiang X."/>
            <person name="Yin X."/>
            <person name="Woodcroft B.J."/>
            <person name="Tyson G.W."/>
            <person name="Hugenholtz P."/>
            <person name="Polz M.F."/>
            <person name="Zhang T."/>
        </authorList>
    </citation>
    <scope>NUCLEOTIDE SEQUENCE</scope>
    <source>
        <strain evidence="3">HKST-UBA09</strain>
    </source>
</reference>
<dbReference type="PANTHER" id="PTHR47505">
    <property type="entry name" value="DNA UTILIZATION PROTEIN YHGH"/>
    <property type="match status" value="1"/>
</dbReference>
<dbReference type="InterPro" id="IPR000836">
    <property type="entry name" value="PRTase_dom"/>
</dbReference>
<feature type="domain" description="Phosphoribosyltransferase" evidence="2">
    <location>
        <begin position="132"/>
        <end position="218"/>
    </location>
</feature>
<dbReference type="Proteomes" id="UP000714915">
    <property type="component" value="Unassembled WGS sequence"/>
</dbReference>
<dbReference type="InterPro" id="IPR029057">
    <property type="entry name" value="PRTase-like"/>
</dbReference>
<dbReference type="CDD" id="cd06223">
    <property type="entry name" value="PRTases_typeI"/>
    <property type="match status" value="1"/>
</dbReference>
<accession>A0A955RM74</accession>
<name>A0A955RM74_9BACT</name>